<feature type="domain" description="Phosphoribosyl-dephospho-CoA transferase MdcG N-terminal" evidence="4">
    <location>
        <begin position="13"/>
        <end position="91"/>
    </location>
</feature>
<proteinExistence type="predicted"/>
<dbReference type="InterPro" id="IPR017557">
    <property type="entry name" value="Holo-ACP_synthase"/>
</dbReference>
<evidence type="ECO:0000313" key="5">
    <source>
        <dbReference type="EMBL" id="RUL65742.1"/>
    </source>
</evidence>
<evidence type="ECO:0000259" key="3">
    <source>
        <dbReference type="Pfam" id="PF10620"/>
    </source>
</evidence>
<dbReference type="InterPro" id="IPR048903">
    <property type="entry name" value="MdcG_N"/>
</dbReference>
<dbReference type="NCBIfam" id="TIGR03135">
    <property type="entry name" value="malonate_mdcG"/>
    <property type="match status" value="1"/>
</dbReference>
<protein>
    <submittedName>
        <fullName evidence="5">Malonate decarboxylase holo-[acyl-carrier-protein] synthase</fullName>
    </submittedName>
</protein>
<dbReference type="EMBL" id="RYZR01000003">
    <property type="protein sequence ID" value="RUL65742.1"/>
    <property type="molecule type" value="Genomic_DNA"/>
</dbReference>
<evidence type="ECO:0000259" key="4">
    <source>
        <dbReference type="Pfam" id="PF20866"/>
    </source>
</evidence>
<dbReference type="Pfam" id="PF20866">
    <property type="entry name" value="MdcG_N"/>
    <property type="match status" value="1"/>
</dbReference>
<gene>
    <name evidence="5" type="primary">mdcG</name>
    <name evidence="5" type="ORF">EKH79_03260</name>
</gene>
<sequence length="224" mass="24707">MNLPAPPSNQKLQRHQLVRVLPAAWDAWLASRDDLANEPLLSDWVRRGWPLIVRRPSPGDSTGLPLGLPLPPSAGKRRIAIQMRAENIVASEPLPTLADCFDTAPSAWQPCMRQLLALAKKDGVQARVFGSLAWQRLTGLEYLSPRSDLDIIWTLPSLDVIHMFLADLAEIESHAPMRLDGELVRTDGAGVNWRELHAAASELVLKTATDVILCPRESFMGTSS</sequence>
<keyword evidence="2" id="KW-0548">Nucleotidyltransferase</keyword>
<name>A0A3S0RF31_9GAMM</name>
<keyword evidence="6" id="KW-1185">Reference proteome</keyword>
<accession>A0A3S0RF31</accession>
<reference evidence="5 6" key="1">
    <citation type="submission" date="2018-12" db="EMBL/GenBank/DDBJ databases">
        <title>Dyella dinghuensis sp. nov. DHOA06 and Dyella choica sp. nov. 4M-K27, isolated from forest soil.</title>
        <authorList>
            <person name="Qiu L.-H."/>
            <person name="Gao Z.-H."/>
        </authorList>
    </citation>
    <scope>NUCLEOTIDE SEQUENCE [LARGE SCALE GENOMIC DNA]</scope>
    <source>
        <strain evidence="5 6">DHOA06</strain>
    </source>
</reference>
<evidence type="ECO:0000256" key="1">
    <source>
        <dbReference type="ARBA" id="ARBA00022679"/>
    </source>
</evidence>
<evidence type="ECO:0000256" key="2">
    <source>
        <dbReference type="ARBA" id="ARBA00022695"/>
    </source>
</evidence>
<organism evidence="5 6">
    <name type="scientific">Dyella dinghuensis</name>
    <dbReference type="NCBI Taxonomy" id="1920169"/>
    <lineage>
        <taxon>Bacteria</taxon>
        <taxon>Pseudomonadati</taxon>
        <taxon>Pseudomonadota</taxon>
        <taxon>Gammaproteobacteria</taxon>
        <taxon>Lysobacterales</taxon>
        <taxon>Rhodanobacteraceae</taxon>
        <taxon>Dyella</taxon>
    </lineage>
</organism>
<keyword evidence="1" id="KW-0808">Transferase</keyword>
<dbReference type="InterPro" id="IPR049180">
    <property type="entry name" value="MdcG_C"/>
</dbReference>
<dbReference type="Proteomes" id="UP000267077">
    <property type="component" value="Unassembled WGS sequence"/>
</dbReference>
<dbReference type="Pfam" id="PF10620">
    <property type="entry name" value="MdcG"/>
    <property type="match status" value="1"/>
</dbReference>
<feature type="domain" description="Phosphoribosyl-dephospho-CoA transferase MdcG C-terminal" evidence="3">
    <location>
        <begin position="96"/>
        <end position="216"/>
    </location>
</feature>
<dbReference type="AlphaFoldDB" id="A0A3S0RF31"/>
<comment type="caution">
    <text evidence="5">The sequence shown here is derived from an EMBL/GenBank/DDBJ whole genome shotgun (WGS) entry which is preliminary data.</text>
</comment>
<evidence type="ECO:0000313" key="6">
    <source>
        <dbReference type="Proteomes" id="UP000267077"/>
    </source>
</evidence>
<dbReference type="OrthoDB" id="5985862at2"/>
<dbReference type="GO" id="GO:0016779">
    <property type="term" value="F:nucleotidyltransferase activity"/>
    <property type="evidence" value="ECO:0007669"/>
    <property type="project" value="UniProtKB-KW"/>
</dbReference>
<dbReference type="RefSeq" id="WP_126672373.1">
    <property type="nucleotide sequence ID" value="NZ_RYZR01000003.1"/>
</dbReference>